<reference evidence="1 2" key="1">
    <citation type="submission" date="2020-08" db="EMBL/GenBank/DDBJ databases">
        <title>Genomic Encyclopedia of Type Strains, Phase IV (KMG-V): Genome sequencing to study the core and pangenomes of soil and plant-associated prokaryotes.</title>
        <authorList>
            <person name="Whitman W."/>
        </authorList>
    </citation>
    <scope>NUCLEOTIDE SEQUENCE [LARGE SCALE GENOMIC DNA]</scope>
    <source>
        <strain evidence="1 2">X5P2</strain>
    </source>
</reference>
<dbReference type="AlphaFoldDB" id="A0A9X0QCW6"/>
<accession>A0A9X0QCW6</accession>
<gene>
    <name evidence="1" type="ORF">HDF14_001623</name>
</gene>
<proteinExistence type="predicted"/>
<comment type="caution">
    <text evidence="1">The sequence shown here is derived from an EMBL/GenBank/DDBJ whole genome shotgun (WGS) entry which is preliminary data.</text>
</comment>
<dbReference type="Proteomes" id="UP000535182">
    <property type="component" value="Unassembled WGS sequence"/>
</dbReference>
<protein>
    <submittedName>
        <fullName evidence="1">Uncharacterized protein</fullName>
    </submittedName>
</protein>
<organism evidence="1 2">
    <name type="scientific">Tunturiibacter gelidiferens</name>
    <dbReference type="NCBI Taxonomy" id="3069689"/>
    <lineage>
        <taxon>Bacteria</taxon>
        <taxon>Pseudomonadati</taxon>
        <taxon>Acidobacteriota</taxon>
        <taxon>Terriglobia</taxon>
        <taxon>Terriglobales</taxon>
        <taxon>Acidobacteriaceae</taxon>
        <taxon>Tunturiibacter</taxon>
    </lineage>
</organism>
<name>A0A9X0QCW6_9BACT</name>
<dbReference type="EMBL" id="JACHEB010000003">
    <property type="protein sequence ID" value="MBB5328017.1"/>
    <property type="molecule type" value="Genomic_DNA"/>
</dbReference>
<evidence type="ECO:0000313" key="2">
    <source>
        <dbReference type="Proteomes" id="UP000535182"/>
    </source>
</evidence>
<evidence type="ECO:0000313" key="1">
    <source>
        <dbReference type="EMBL" id="MBB5328017.1"/>
    </source>
</evidence>
<keyword evidence="2" id="KW-1185">Reference proteome</keyword>
<sequence length="51" mass="5719">MPGRTNAKLQFAPRGRRSLRDLYTGFVRGSIKLVVHSYEVSAVLQMLLEVG</sequence>